<accession>A0AAW1PLD4</accession>
<feature type="region of interest" description="Disordered" evidence="1">
    <location>
        <begin position="175"/>
        <end position="232"/>
    </location>
</feature>
<dbReference type="AlphaFoldDB" id="A0AAW1PLD4"/>
<comment type="caution">
    <text evidence="2">The sequence shown here is derived from an EMBL/GenBank/DDBJ whole genome shotgun (WGS) entry which is preliminary data.</text>
</comment>
<feature type="compositionally biased region" description="Basic and acidic residues" evidence="1">
    <location>
        <begin position="220"/>
        <end position="232"/>
    </location>
</feature>
<dbReference type="Proteomes" id="UP001489004">
    <property type="component" value="Unassembled WGS sequence"/>
</dbReference>
<dbReference type="EMBL" id="JALJOR010000011">
    <property type="protein sequence ID" value="KAK9809240.1"/>
    <property type="molecule type" value="Genomic_DNA"/>
</dbReference>
<evidence type="ECO:0000313" key="3">
    <source>
        <dbReference type="Proteomes" id="UP001489004"/>
    </source>
</evidence>
<proteinExistence type="predicted"/>
<evidence type="ECO:0000313" key="2">
    <source>
        <dbReference type="EMBL" id="KAK9809240.1"/>
    </source>
</evidence>
<evidence type="ECO:0000256" key="1">
    <source>
        <dbReference type="SAM" id="MobiDB-lite"/>
    </source>
</evidence>
<protein>
    <submittedName>
        <fullName evidence="2">Uncharacterized protein</fullName>
    </submittedName>
</protein>
<sequence length="232" mass="25301">MGLSSQTVPVPAYPPPSCKEVVDALGGGRLLEGADLVLHSRVLKAGKNYTFIANVTEGASTSRTLQLSEASINAIVEGFCQPLSGAGADAVQLKQERTHKQCQKMVRTWGKGELRLRTRSLAPGGQRAPLLRCRDRCARSCGFFGGCGPRVSEKHVLMAYGLYYGRLRLVSQPGSLREPASDDDERLCSESESFNESDSEQSETRPSGRRQQSTGRRGSKFADRELLSLKPR</sequence>
<name>A0AAW1PLD4_9CHLO</name>
<organism evidence="2 3">
    <name type="scientific">[Myrmecia] bisecta</name>
    <dbReference type="NCBI Taxonomy" id="41462"/>
    <lineage>
        <taxon>Eukaryota</taxon>
        <taxon>Viridiplantae</taxon>
        <taxon>Chlorophyta</taxon>
        <taxon>core chlorophytes</taxon>
        <taxon>Trebouxiophyceae</taxon>
        <taxon>Trebouxiales</taxon>
        <taxon>Trebouxiaceae</taxon>
        <taxon>Myrmecia</taxon>
    </lineage>
</organism>
<reference evidence="2 3" key="1">
    <citation type="journal article" date="2024" name="Nat. Commun.">
        <title>Phylogenomics reveals the evolutionary origins of lichenization in chlorophyte algae.</title>
        <authorList>
            <person name="Puginier C."/>
            <person name="Libourel C."/>
            <person name="Otte J."/>
            <person name="Skaloud P."/>
            <person name="Haon M."/>
            <person name="Grisel S."/>
            <person name="Petersen M."/>
            <person name="Berrin J.G."/>
            <person name="Delaux P.M."/>
            <person name="Dal Grande F."/>
            <person name="Keller J."/>
        </authorList>
    </citation>
    <scope>NUCLEOTIDE SEQUENCE [LARGE SCALE GENOMIC DNA]</scope>
    <source>
        <strain evidence="2 3">SAG 2043</strain>
    </source>
</reference>
<keyword evidence="3" id="KW-1185">Reference proteome</keyword>
<gene>
    <name evidence="2" type="ORF">WJX72_011908</name>
</gene>